<evidence type="ECO:0000313" key="2">
    <source>
        <dbReference type="EMBL" id="MBP2201179.1"/>
    </source>
</evidence>
<gene>
    <name evidence="2" type="ORF">J3E07_000577</name>
</gene>
<keyword evidence="1" id="KW-1133">Transmembrane helix</keyword>
<dbReference type="RefSeq" id="WP_209590635.1">
    <property type="nucleotide sequence ID" value="NZ_JAGGMV010000001.1"/>
</dbReference>
<sequence>MKLRLIECYVPKGIFAGLESSVSEKSLEQIIWSSVNEERNQTVIKILTTLSYAEVITDELSTAYGGSNYRMFTLSPTSVVPPIKEEELEKEKEDAGIEKKEEEKLVERFTRGEILSKMQDFSTISKESVLMLILSAIVASIGLWKNDVAIIIASMIIAPLLGPNIALSFSVSVVDVELAKKSLKNLILGISLVLVFSIFLGNIIPISPEYPQIASRMDLGFYNIIIALSAGIIGTLSVLICGISSSVVGVMIAIALIPPLVAFGLMVGSGYYIESLPIGILFVTNIVAVNFCSVLLFFVYGVTPYKWWEKEKAKKFTIVTLIFWLLALLFMAIVIIYRENIINLFI</sequence>
<feature type="transmembrane region" description="Helical" evidence="1">
    <location>
        <begin position="150"/>
        <end position="174"/>
    </location>
</feature>
<name>A0A8J7RF80_METVO</name>
<organism evidence="2 3">
    <name type="scientific">Methanococcus voltae</name>
    <dbReference type="NCBI Taxonomy" id="2188"/>
    <lineage>
        <taxon>Archaea</taxon>
        <taxon>Methanobacteriati</taxon>
        <taxon>Methanobacteriota</taxon>
        <taxon>Methanomada group</taxon>
        <taxon>Methanococci</taxon>
        <taxon>Methanococcales</taxon>
        <taxon>Methanococcaceae</taxon>
        <taxon>Methanococcus</taxon>
    </lineage>
</organism>
<feature type="transmembrane region" description="Helical" evidence="1">
    <location>
        <begin position="247"/>
        <end position="272"/>
    </location>
</feature>
<dbReference type="PANTHER" id="PTHR20992:SF9">
    <property type="entry name" value="AT15442P-RELATED"/>
    <property type="match status" value="1"/>
</dbReference>
<dbReference type="NCBIfam" id="TIGR00341">
    <property type="entry name" value="TIGR00341 family protein"/>
    <property type="match status" value="1"/>
</dbReference>
<feature type="transmembrane region" description="Helical" evidence="1">
    <location>
        <begin position="128"/>
        <end position="144"/>
    </location>
</feature>
<reference evidence="2" key="1">
    <citation type="submission" date="2021-03" db="EMBL/GenBank/DDBJ databases">
        <title>Genomic Encyclopedia of Type Strains, Phase IV (KMG-V): Genome sequencing to study the core and pangenomes of soil and plant-associated prokaryotes.</title>
        <authorList>
            <person name="Whitman W."/>
        </authorList>
    </citation>
    <scope>NUCLEOTIDE SEQUENCE</scope>
    <source>
        <strain evidence="2">C4</strain>
    </source>
</reference>
<feature type="transmembrane region" description="Helical" evidence="1">
    <location>
        <begin position="186"/>
        <end position="207"/>
    </location>
</feature>
<dbReference type="InterPro" id="IPR005240">
    <property type="entry name" value="DUF389"/>
</dbReference>
<evidence type="ECO:0000313" key="3">
    <source>
        <dbReference type="Proteomes" id="UP000740329"/>
    </source>
</evidence>
<dbReference type="PANTHER" id="PTHR20992">
    <property type="entry name" value="AT15442P-RELATED"/>
    <property type="match status" value="1"/>
</dbReference>
<accession>A0A8J7RF80</accession>
<dbReference type="AlphaFoldDB" id="A0A8J7RF80"/>
<feature type="transmembrane region" description="Helical" evidence="1">
    <location>
        <begin position="278"/>
        <end position="303"/>
    </location>
</feature>
<dbReference type="Proteomes" id="UP000740329">
    <property type="component" value="Unassembled WGS sequence"/>
</dbReference>
<dbReference type="Pfam" id="PF04087">
    <property type="entry name" value="DUF389"/>
    <property type="match status" value="1"/>
</dbReference>
<protein>
    <submittedName>
        <fullName evidence="2">Putative hydrophobic protein (TIGR00341 family)</fullName>
    </submittedName>
</protein>
<comment type="caution">
    <text evidence="2">The sequence shown here is derived from an EMBL/GenBank/DDBJ whole genome shotgun (WGS) entry which is preliminary data.</text>
</comment>
<proteinExistence type="predicted"/>
<feature type="transmembrane region" description="Helical" evidence="1">
    <location>
        <begin position="219"/>
        <end position="240"/>
    </location>
</feature>
<dbReference type="EMBL" id="JAGGMV010000001">
    <property type="protein sequence ID" value="MBP2201179.1"/>
    <property type="molecule type" value="Genomic_DNA"/>
</dbReference>
<evidence type="ECO:0000256" key="1">
    <source>
        <dbReference type="SAM" id="Phobius"/>
    </source>
</evidence>
<keyword evidence="1" id="KW-0812">Transmembrane</keyword>
<feature type="transmembrane region" description="Helical" evidence="1">
    <location>
        <begin position="315"/>
        <end position="337"/>
    </location>
</feature>
<keyword evidence="1" id="KW-0472">Membrane</keyword>